<accession>A0A7C3EJX4</accession>
<evidence type="ECO:0000313" key="1">
    <source>
        <dbReference type="EMBL" id="HFH28809.1"/>
    </source>
</evidence>
<proteinExistence type="predicted"/>
<organism evidence="1">
    <name type="scientific">Gracilinema caldarium</name>
    <dbReference type="NCBI Taxonomy" id="215591"/>
    <lineage>
        <taxon>Bacteria</taxon>
        <taxon>Pseudomonadati</taxon>
        <taxon>Spirochaetota</taxon>
        <taxon>Spirochaetia</taxon>
        <taxon>Spirochaetales</taxon>
        <taxon>Breznakiellaceae</taxon>
        <taxon>Gracilinema</taxon>
    </lineage>
</organism>
<gene>
    <name evidence="1" type="ORF">ENS59_04765</name>
</gene>
<dbReference type="EMBL" id="DSVL01000144">
    <property type="protein sequence ID" value="HFH28809.1"/>
    <property type="molecule type" value="Genomic_DNA"/>
</dbReference>
<name>A0A7C3EJX4_9SPIR</name>
<dbReference type="AlphaFoldDB" id="A0A7C3EJX4"/>
<reference evidence="1" key="1">
    <citation type="journal article" date="2020" name="mSystems">
        <title>Genome- and Community-Level Interaction Insights into Carbon Utilization and Element Cycling Functions of Hydrothermarchaeota in Hydrothermal Sediment.</title>
        <authorList>
            <person name="Zhou Z."/>
            <person name="Liu Y."/>
            <person name="Xu W."/>
            <person name="Pan J."/>
            <person name="Luo Z.H."/>
            <person name="Li M."/>
        </authorList>
    </citation>
    <scope>NUCLEOTIDE SEQUENCE [LARGE SCALE GENOMIC DNA]</scope>
    <source>
        <strain evidence="1">SpSt-503</strain>
    </source>
</reference>
<protein>
    <submittedName>
        <fullName evidence="1">Uncharacterized protein</fullName>
    </submittedName>
</protein>
<comment type="caution">
    <text evidence="1">The sequence shown here is derived from an EMBL/GenBank/DDBJ whole genome shotgun (WGS) entry which is preliminary data.</text>
</comment>
<sequence length="130" mass="14916">MELEFSAKLTYVPKFNGNREAPAADRFTVVYRNPTPALKSRLLPKPELRFRYDSDGRVEGGETVISQDRKAIIDGMLIRIDGLSYKLDGETRNITDAKSLWDAPIIFDELIDELADHFRSELEKKIDQKN</sequence>